<keyword evidence="2" id="KW-0547">Nucleotide-binding</keyword>
<dbReference type="InterPro" id="IPR050742">
    <property type="entry name" value="Helicase_Restrict-Modif_Enz"/>
</dbReference>
<dbReference type="EMBL" id="JANPWE010000005">
    <property type="protein sequence ID" value="MCR6546115.1"/>
    <property type="molecule type" value="Genomic_DNA"/>
</dbReference>
<dbReference type="InterPro" id="IPR006935">
    <property type="entry name" value="Helicase/UvrB_N"/>
</dbReference>
<keyword evidence="3" id="KW-1185">Reference proteome</keyword>
<name>A0ABT1Y7Q1_9FIRM</name>
<proteinExistence type="predicted"/>
<gene>
    <name evidence="2" type="ORF">NVS47_11415</name>
</gene>
<evidence type="ECO:0000313" key="2">
    <source>
        <dbReference type="EMBL" id="MCR6546115.1"/>
    </source>
</evidence>
<dbReference type="Pfam" id="PF04851">
    <property type="entry name" value="ResIII"/>
    <property type="match status" value="1"/>
</dbReference>
<comment type="caution">
    <text evidence="2">The sequence shown here is derived from an EMBL/GenBank/DDBJ whole genome shotgun (WGS) entry which is preliminary data.</text>
</comment>
<dbReference type="InterPro" id="IPR027417">
    <property type="entry name" value="P-loop_NTPase"/>
</dbReference>
<keyword evidence="2" id="KW-0347">Helicase</keyword>
<sequence>MEGIIRNNASDLTLKVRSSYDVKKLNLTEWEDYLDILCGNRDYQKKAIKTAIIYLASGEYANIDQLARENYKNNQDLQKLYRTEHDFIQRIPLKGKLSGVIDLATATGKSYVIYGIAQIMLSLGLVTKVLVLCPSLTIESGLMEKFIEKASDARLKASIPETAFFKNPRIIDANSTIKDGDICVENIHAVYDGTGSSIIDSLKGCGEKTLVLSDEVHHAYNSSGENDIRKWKTFLMNEDFQFKYLLGFTGTAYIENEYFSDVIYRFSLREAMERSFVKLVEYVAEDESGDQYEKFQKIYDNHKEFQKKYGDIKPITIMVTKDIKSAGYLYEDFLDFIEKKEGILRDEFEDKVLIVTSAPKHKKNVIALKTVDDKSNPAEWIISVSMLTEGWDVKNVFQIVPWEDRAFNSKLLIAQVLGRGLRIPENTSGQPKVRVFNHASWSKSIQSLVDEVLEKEMTVSSKIVSLPDKNKYNFEVYTINYAKKERTIEKKDTKTQEVFDLTNGIKLVSQSEKEPKKTTYEDIKGHLHSKSTIIQKELISIDEVINKIIESFKGRALEAKLIFPSGEYEQEKLPSIQDIRTFIEKSMRDIGENGSFLTLENADKIYGRFNGLLRKKPTTPVLEKAVDILVSLNTADMKSETSRYGTLIRDVSLFFSDNYKNEIEEDELPIFEAVRQELKKRQDNEINRYNFKTPVNVVFTTLEPEKKFVELLTSDDFAQHIDAWIKSRDKGFYSIDYQKNKGSKFKAFNPDFFIKKNNNVIVVEIKSDNDDSPENKAKNRAAKRHFEILNAELEKHGKPDRYYFTFLSPVDYNTFADNVKDGRIFESKFRSHLEILLEESGDE</sequence>
<dbReference type="Gene3D" id="3.40.50.300">
    <property type="entry name" value="P-loop containing nucleotide triphosphate hydrolases"/>
    <property type="match status" value="2"/>
</dbReference>
<dbReference type="GO" id="GO:0004386">
    <property type="term" value="F:helicase activity"/>
    <property type="evidence" value="ECO:0007669"/>
    <property type="project" value="UniProtKB-KW"/>
</dbReference>
<dbReference type="PANTHER" id="PTHR47396:SF1">
    <property type="entry name" value="ATP-DEPENDENT HELICASE IRC3-RELATED"/>
    <property type="match status" value="1"/>
</dbReference>
<feature type="domain" description="Helicase/UvrB N-terminal" evidence="1">
    <location>
        <begin position="41"/>
        <end position="252"/>
    </location>
</feature>
<dbReference type="SUPFAM" id="SSF52540">
    <property type="entry name" value="P-loop containing nucleoside triphosphate hydrolases"/>
    <property type="match status" value="2"/>
</dbReference>
<keyword evidence="2" id="KW-0067">ATP-binding</keyword>
<dbReference type="Proteomes" id="UP001524944">
    <property type="component" value="Unassembled WGS sequence"/>
</dbReference>
<dbReference type="RefSeq" id="WP_257913548.1">
    <property type="nucleotide sequence ID" value="NZ_JANPWE010000005.1"/>
</dbReference>
<evidence type="ECO:0000313" key="3">
    <source>
        <dbReference type="Proteomes" id="UP001524944"/>
    </source>
</evidence>
<dbReference type="PANTHER" id="PTHR47396">
    <property type="entry name" value="TYPE I RESTRICTION ENZYME ECOKI R PROTEIN"/>
    <property type="match status" value="1"/>
</dbReference>
<organism evidence="2 3">
    <name type="scientific">Dehalobacterium formicoaceticum</name>
    <dbReference type="NCBI Taxonomy" id="51515"/>
    <lineage>
        <taxon>Bacteria</taxon>
        <taxon>Bacillati</taxon>
        <taxon>Bacillota</taxon>
        <taxon>Clostridia</taxon>
        <taxon>Eubacteriales</taxon>
        <taxon>Peptococcaceae</taxon>
        <taxon>Dehalobacterium</taxon>
    </lineage>
</organism>
<keyword evidence="2" id="KW-0378">Hydrolase</keyword>
<protein>
    <submittedName>
        <fullName evidence="2">DEAD/DEAH box helicase family protein</fullName>
    </submittedName>
</protein>
<evidence type="ECO:0000259" key="1">
    <source>
        <dbReference type="Pfam" id="PF04851"/>
    </source>
</evidence>
<accession>A0ABT1Y7Q1</accession>
<reference evidence="2 3" key="1">
    <citation type="submission" date="2022-08" db="EMBL/GenBank/DDBJ databases">
        <title>Proteogenomics of the novel Dehalobacterium formicoaceticum strain EZ94 highlights a key role of methyltransferases during anaerobic dichloromethane degradation.</title>
        <authorList>
            <person name="Wasmund K."/>
        </authorList>
    </citation>
    <scope>NUCLEOTIDE SEQUENCE [LARGE SCALE GENOMIC DNA]</scope>
    <source>
        <strain evidence="2 3">EZ94</strain>
    </source>
</reference>